<name>A0A9W8E381_9FUNG</name>
<sequence length="247" mass="26579">MAAYNHFLSAHLGTLSAFSPTHTEGPLLSSPLLGSPLLPLSPRHWTNLAQTIPSLSTPLPPLTFSSASQALATALTSPPTGRPTPSATSLASLLRSTHRSLSAHDQALPLPLRSATYPSNLAIYHSSPPVDTNAPLSLPLSAWSTLRTSRLFLYPAPAPTPSFLPLPPHPLLSPPALAKTTWWQLIDRLRVPPQHRSFLWRMALNRVPRHLDGSTTCPCGAPESAVHLLGSCPTTAPHRTLFLTTWL</sequence>
<gene>
    <name evidence="1" type="ORF">IWQ62_006892</name>
</gene>
<proteinExistence type="predicted"/>
<dbReference type="Proteomes" id="UP001150925">
    <property type="component" value="Unassembled WGS sequence"/>
</dbReference>
<keyword evidence="2" id="KW-1185">Reference proteome</keyword>
<protein>
    <submittedName>
        <fullName evidence="1">Uncharacterized protein</fullName>
    </submittedName>
</protein>
<comment type="caution">
    <text evidence="1">The sequence shown here is derived from an EMBL/GenBank/DDBJ whole genome shotgun (WGS) entry which is preliminary data.</text>
</comment>
<evidence type="ECO:0000313" key="1">
    <source>
        <dbReference type="EMBL" id="KAJ1948417.1"/>
    </source>
</evidence>
<dbReference type="AlphaFoldDB" id="A0A9W8E381"/>
<feature type="non-terminal residue" evidence="1">
    <location>
        <position position="247"/>
    </location>
</feature>
<evidence type="ECO:0000313" key="2">
    <source>
        <dbReference type="Proteomes" id="UP001150925"/>
    </source>
</evidence>
<reference evidence="1" key="1">
    <citation type="submission" date="2022-07" db="EMBL/GenBank/DDBJ databases">
        <title>Phylogenomic reconstructions and comparative analyses of Kickxellomycotina fungi.</title>
        <authorList>
            <person name="Reynolds N.K."/>
            <person name="Stajich J.E."/>
            <person name="Barry K."/>
            <person name="Grigoriev I.V."/>
            <person name="Crous P."/>
            <person name="Smith M.E."/>
        </authorList>
    </citation>
    <scope>NUCLEOTIDE SEQUENCE</scope>
    <source>
        <strain evidence="1">RSA 1196</strain>
    </source>
</reference>
<organism evidence="1 2">
    <name type="scientific">Dispira parvispora</name>
    <dbReference type="NCBI Taxonomy" id="1520584"/>
    <lineage>
        <taxon>Eukaryota</taxon>
        <taxon>Fungi</taxon>
        <taxon>Fungi incertae sedis</taxon>
        <taxon>Zoopagomycota</taxon>
        <taxon>Kickxellomycotina</taxon>
        <taxon>Dimargaritomycetes</taxon>
        <taxon>Dimargaritales</taxon>
        <taxon>Dimargaritaceae</taxon>
        <taxon>Dispira</taxon>
    </lineage>
</organism>
<dbReference type="OrthoDB" id="5755214at2759"/>
<accession>A0A9W8E381</accession>
<dbReference type="EMBL" id="JANBPY010004337">
    <property type="protein sequence ID" value="KAJ1948417.1"/>
    <property type="molecule type" value="Genomic_DNA"/>
</dbReference>